<dbReference type="HAMAP" id="MF_00230">
    <property type="entry name" value="CobT"/>
    <property type="match status" value="1"/>
</dbReference>
<evidence type="ECO:0000256" key="7">
    <source>
        <dbReference type="ARBA" id="ARBA00022679"/>
    </source>
</evidence>
<evidence type="ECO:0000256" key="6">
    <source>
        <dbReference type="ARBA" id="ARBA00022676"/>
    </source>
</evidence>
<evidence type="ECO:0000256" key="2">
    <source>
        <dbReference type="ARBA" id="ARBA00007110"/>
    </source>
</evidence>
<evidence type="ECO:0000256" key="9">
    <source>
        <dbReference type="ARBA" id="ARBA00047340"/>
    </source>
</evidence>
<organism evidence="11">
    <name type="scientific">Caldimicrobium thiodismutans</name>
    <dbReference type="NCBI Taxonomy" id="1653476"/>
    <lineage>
        <taxon>Bacteria</taxon>
        <taxon>Pseudomonadati</taxon>
        <taxon>Thermodesulfobacteriota</taxon>
        <taxon>Thermodesulfobacteria</taxon>
        <taxon>Thermodesulfobacteriales</taxon>
        <taxon>Thermodesulfobacteriaceae</taxon>
        <taxon>Caldimicrobium</taxon>
    </lineage>
</organism>
<dbReference type="InterPro" id="IPR017846">
    <property type="entry name" value="Nict_dMeBzImd_PRibTrfase_bact"/>
</dbReference>
<keyword evidence="6 10" id="KW-0328">Glycosyltransferase</keyword>
<dbReference type="EC" id="2.4.2.21" evidence="3 10"/>
<evidence type="ECO:0000256" key="8">
    <source>
        <dbReference type="ARBA" id="ARBA00030686"/>
    </source>
</evidence>
<dbReference type="CDD" id="cd02439">
    <property type="entry name" value="DMB-PRT_CobT"/>
    <property type="match status" value="1"/>
</dbReference>
<evidence type="ECO:0000313" key="11">
    <source>
        <dbReference type="EMBL" id="HGV55192.1"/>
    </source>
</evidence>
<dbReference type="Gene3D" id="1.10.1610.10">
    <property type="match status" value="1"/>
</dbReference>
<evidence type="ECO:0000256" key="3">
    <source>
        <dbReference type="ARBA" id="ARBA00011991"/>
    </source>
</evidence>
<comment type="caution">
    <text evidence="11">The sequence shown here is derived from an EMBL/GenBank/DDBJ whole genome shotgun (WGS) entry which is preliminary data.</text>
</comment>
<evidence type="ECO:0000256" key="1">
    <source>
        <dbReference type="ARBA" id="ARBA00005049"/>
    </source>
</evidence>
<dbReference type="InterPro" id="IPR036087">
    <property type="entry name" value="Nict_dMeBzImd_PRibTrfase_sf"/>
</dbReference>
<dbReference type="UniPathway" id="UPA00061">
    <property type="reaction ID" value="UER00516"/>
</dbReference>
<reference evidence="11" key="1">
    <citation type="journal article" date="2020" name="mSystems">
        <title>Genome- and Community-Level Interaction Insights into Carbon Utilization and Element Cycling Functions of Hydrothermarchaeota in Hydrothermal Sediment.</title>
        <authorList>
            <person name="Zhou Z."/>
            <person name="Liu Y."/>
            <person name="Xu W."/>
            <person name="Pan J."/>
            <person name="Luo Z.H."/>
            <person name="Li M."/>
        </authorList>
    </citation>
    <scope>NUCLEOTIDE SEQUENCE [LARGE SCALE GENOMIC DNA]</scope>
    <source>
        <strain evidence="11">SpSt-605</strain>
    </source>
</reference>
<dbReference type="PANTHER" id="PTHR43463:SF1">
    <property type="entry name" value="NICOTINATE-NUCLEOTIDE--DIMETHYLBENZIMIDAZOLE PHOSPHORIBOSYLTRANSFERASE"/>
    <property type="match status" value="1"/>
</dbReference>
<dbReference type="Gene3D" id="3.40.50.10210">
    <property type="match status" value="1"/>
</dbReference>
<sequence length="355" mass="38507">MGSNFEAFLSRIKIEPIKAMYLEKAWERLHSLTKPRGSLGRLEELAAQLVAIYEDLWPEIKRKLFFVFAGDHGVVEEGVSAFPKEVTAQMVYNFLRGGAGINVLARFAGAEVRVVDIGVDYDFGDLEGLISKKVCSGTKNFLKEPAMSKEEALRCIEVGYSLAKEAIAQGYNLIGIGDMGIGNTTPSSAITAVITGKPVEEVTGRGTGLTDEDFKKKVELIKRALDFHKPDPEDPLDVLAKVGGTEIGGCAGVVLACAESRVPVVTDGFITTAGALIAYKINPKVRDYIIASHRSQERGHQAQLEYMGLSPLLDLNLRLGEGTGGALAMLLIEASLRIYKEMSTFESAKVSKSLY</sequence>
<keyword evidence="7 10" id="KW-0808">Transferase</keyword>
<protein>
    <recommendedName>
        <fullName evidence="4 10">Nicotinate-nucleotide--dimethylbenzimidazole phosphoribosyltransferase</fullName>
        <shortName evidence="10">NN:DBI PRT</shortName>
        <ecNumber evidence="3 10">2.4.2.21</ecNumber>
    </recommendedName>
    <alternativeName>
        <fullName evidence="8 10">N(1)-alpha-phosphoribosyltransferase</fullName>
    </alternativeName>
</protein>
<name>A0A832LUP6_9BACT</name>
<feature type="active site" description="Proton acceptor" evidence="10">
    <location>
        <position position="321"/>
    </location>
</feature>
<gene>
    <name evidence="10 11" type="primary">cobT</name>
    <name evidence="11" type="ORF">ENT73_03800</name>
</gene>
<keyword evidence="5 10" id="KW-0169">Cobalamin biosynthesis</keyword>
<dbReference type="EMBL" id="DSZU01000064">
    <property type="protein sequence ID" value="HGV55192.1"/>
    <property type="molecule type" value="Genomic_DNA"/>
</dbReference>
<evidence type="ECO:0000256" key="5">
    <source>
        <dbReference type="ARBA" id="ARBA00022573"/>
    </source>
</evidence>
<proteinExistence type="inferred from homology"/>
<dbReference type="Pfam" id="PF02277">
    <property type="entry name" value="DBI_PRT"/>
    <property type="match status" value="1"/>
</dbReference>
<dbReference type="SUPFAM" id="SSF52733">
    <property type="entry name" value="Nicotinate mononucleotide:5,6-dimethylbenzimidazole phosphoribosyltransferase (CobT)"/>
    <property type="match status" value="1"/>
</dbReference>
<comment type="similarity">
    <text evidence="2 10">Belongs to the CobT family.</text>
</comment>
<comment type="pathway">
    <text evidence="1 10">Nucleoside biosynthesis; alpha-ribazole biosynthesis; alpha-ribazole from 5,6-dimethylbenzimidazole: step 1/2.</text>
</comment>
<evidence type="ECO:0000256" key="4">
    <source>
        <dbReference type="ARBA" id="ARBA00015486"/>
    </source>
</evidence>
<evidence type="ECO:0000256" key="10">
    <source>
        <dbReference type="HAMAP-Rule" id="MF_00230"/>
    </source>
</evidence>
<dbReference type="GO" id="GO:0008939">
    <property type="term" value="F:nicotinate-nucleotide-dimethylbenzimidazole phosphoribosyltransferase activity"/>
    <property type="evidence" value="ECO:0007669"/>
    <property type="project" value="UniProtKB-UniRule"/>
</dbReference>
<dbReference type="GO" id="GO:0009236">
    <property type="term" value="P:cobalamin biosynthetic process"/>
    <property type="evidence" value="ECO:0007669"/>
    <property type="project" value="UniProtKB-UniRule"/>
</dbReference>
<dbReference type="AlphaFoldDB" id="A0A832LUP6"/>
<dbReference type="PANTHER" id="PTHR43463">
    <property type="entry name" value="NICOTINATE-NUCLEOTIDE--DIMETHYLBENZIMIDAZOLE PHOSPHORIBOSYLTRANSFERASE"/>
    <property type="match status" value="1"/>
</dbReference>
<dbReference type="FunFam" id="3.40.50.10210:FF:000001">
    <property type="entry name" value="Nicotinate-nucleotide--dimethylbenzimidazole phosphoribosyltransferase"/>
    <property type="match status" value="1"/>
</dbReference>
<dbReference type="NCBIfam" id="TIGR03160">
    <property type="entry name" value="cobT_DBIPRT"/>
    <property type="match status" value="1"/>
</dbReference>
<dbReference type="InterPro" id="IPR023195">
    <property type="entry name" value="Nict_dMeBzImd_PRibTrfase_N"/>
</dbReference>
<comment type="catalytic activity">
    <reaction evidence="9 10">
        <text>5,6-dimethylbenzimidazole + nicotinate beta-D-ribonucleotide = alpha-ribazole 5'-phosphate + nicotinate + H(+)</text>
        <dbReference type="Rhea" id="RHEA:11196"/>
        <dbReference type="ChEBI" id="CHEBI:15378"/>
        <dbReference type="ChEBI" id="CHEBI:15890"/>
        <dbReference type="ChEBI" id="CHEBI:32544"/>
        <dbReference type="ChEBI" id="CHEBI:57502"/>
        <dbReference type="ChEBI" id="CHEBI:57918"/>
        <dbReference type="EC" id="2.4.2.21"/>
    </reaction>
</comment>
<dbReference type="InterPro" id="IPR003200">
    <property type="entry name" value="Nict_dMeBzImd_PRibTrfase"/>
</dbReference>
<accession>A0A832LUP6</accession>
<dbReference type="NCBIfam" id="NF000996">
    <property type="entry name" value="PRK00105.1"/>
    <property type="match status" value="1"/>
</dbReference>
<comment type="function">
    <text evidence="10">Catalyzes the synthesis of alpha-ribazole-5'-phosphate from nicotinate mononucleotide (NAMN) and 5,6-dimethylbenzimidazole (DMB).</text>
</comment>